<reference evidence="2" key="1">
    <citation type="journal article" date="2015" name="Nature">
        <title>Complex archaea that bridge the gap between prokaryotes and eukaryotes.</title>
        <authorList>
            <person name="Spang A."/>
            <person name="Saw J.H."/>
            <person name="Jorgensen S.L."/>
            <person name="Zaremba-Niedzwiedzka K."/>
            <person name="Martijn J."/>
            <person name="Lind A.E."/>
            <person name="van Eijk R."/>
            <person name="Schleper C."/>
            <person name="Guy L."/>
            <person name="Ettema T.J."/>
        </authorList>
    </citation>
    <scope>NUCLEOTIDE SEQUENCE</scope>
</reference>
<feature type="compositionally biased region" description="Pro residues" evidence="1">
    <location>
        <begin position="147"/>
        <end position="158"/>
    </location>
</feature>
<feature type="region of interest" description="Disordered" evidence="1">
    <location>
        <begin position="139"/>
        <end position="158"/>
    </location>
</feature>
<dbReference type="AlphaFoldDB" id="A0A0F9VWU6"/>
<dbReference type="EMBL" id="LAZR01000271">
    <property type="protein sequence ID" value="KKN77931.1"/>
    <property type="molecule type" value="Genomic_DNA"/>
</dbReference>
<proteinExistence type="predicted"/>
<sequence length="309" mass="33782">MTGKDTVKYPPSILKALHEIMGEVGYVQKKDRNDFHKYNYAGEGALLDVLRPAMVKAGLLLIPSTRDQSEIDQYGNTSVVVEYTLAHKDGDVWPEKIVAMGMGNDKHKTGGVGDKGLYKALTGANKYLLFKLFQIETGDDPEKTESDPPPPVVEPPWGGPLTKTDFNKALKELNGDLWACTDGDQLTGLLMSAKLLLEQMQRDRPGLWDGSTHPEKRAFKDIIAERTVELSGEQSQEHAPTLSLVYPDGEVVRFQDDKMFFVSLEAAVKTSPEIAFIAENAKTLDGIASKSDAGAAKVKTVRDMASAAA</sequence>
<evidence type="ECO:0000313" key="2">
    <source>
        <dbReference type="EMBL" id="KKN77931.1"/>
    </source>
</evidence>
<organism evidence="2">
    <name type="scientific">marine sediment metagenome</name>
    <dbReference type="NCBI Taxonomy" id="412755"/>
    <lineage>
        <taxon>unclassified sequences</taxon>
        <taxon>metagenomes</taxon>
        <taxon>ecological metagenomes</taxon>
    </lineage>
</organism>
<name>A0A0F9VWU6_9ZZZZ</name>
<dbReference type="InterPro" id="IPR007499">
    <property type="entry name" value="ERF_bacteria_virus"/>
</dbReference>
<gene>
    <name evidence="2" type="ORF">LCGC14_0354960</name>
</gene>
<evidence type="ECO:0008006" key="3">
    <source>
        <dbReference type="Google" id="ProtNLM"/>
    </source>
</evidence>
<accession>A0A0F9VWU6</accession>
<evidence type="ECO:0000256" key="1">
    <source>
        <dbReference type="SAM" id="MobiDB-lite"/>
    </source>
</evidence>
<comment type="caution">
    <text evidence="2">The sequence shown here is derived from an EMBL/GenBank/DDBJ whole genome shotgun (WGS) entry which is preliminary data.</text>
</comment>
<protein>
    <recommendedName>
        <fullName evidence="3">Single-stranded DNA-binding protein</fullName>
    </recommendedName>
</protein>
<dbReference type="Pfam" id="PF04404">
    <property type="entry name" value="ERF"/>
    <property type="match status" value="1"/>
</dbReference>